<dbReference type="EMBL" id="JAWJWE010000040">
    <property type="protein sequence ID" value="KAK6619594.1"/>
    <property type="molecule type" value="Genomic_DNA"/>
</dbReference>
<feature type="region of interest" description="Disordered" evidence="1">
    <location>
        <begin position="37"/>
        <end position="115"/>
    </location>
</feature>
<feature type="compositionally biased region" description="Basic and acidic residues" evidence="1">
    <location>
        <begin position="75"/>
        <end position="106"/>
    </location>
</feature>
<dbReference type="AlphaFoldDB" id="A0AAN8NKJ5"/>
<gene>
    <name evidence="2" type="ORF">RUM43_012351</name>
</gene>
<proteinExistence type="predicted"/>
<organism evidence="2 3">
    <name type="scientific">Polyplax serrata</name>
    <name type="common">Common mouse louse</name>
    <dbReference type="NCBI Taxonomy" id="468196"/>
    <lineage>
        <taxon>Eukaryota</taxon>
        <taxon>Metazoa</taxon>
        <taxon>Ecdysozoa</taxon>
        <taxon>Arthropoda</taxon>
        <taxon>Hexapoda</taxon>
        <taxon>Insecta</taxon>
        <taxon>Pterygota</taxon>
        <taxon>Neoptera</taxon>
        <taxon>Paraneoptera</taxon>
        <taxon>Psocodea</taxon>
        <taxon>Troctomorpha</taxon>
        <taxon>Phthiraptera</taxon>
        <taxon>Anoplura</taxon>
        <taxon>Polyplacidae</taxon>
        <taxon>Polyplax</taxon>
    </lineage>
</organism>
<sequence>MNDLFARAREDREIVGSGAVQIRMTQENQKIKIAESGGRLSGCRSAEVTTELTQKKSRSRVCDEKNGMNKKRNSARTDKTMRKEDNELGGRTKDRTRSKILRNEPKRRPKKRRKH</sequence>
<protein>
    <submittedName>
        <fullName evidence="2">Uncharacterized protein</fullName>
    </submittedName>
</protein>
<reference evidence="2 3" key="1">
    <citation type="submission" date="2023-10" db="EMBL/GenBank/DDBJ databases">
        <title>Genomes of two closely related lineages of the louse Polyplax serrata with different host specificities.</title>
        <authorList>
            <person name="Martinu J."/>
            <person name="Tarabai H."/>
            <person name="Stefka J."/>
            <person name="Hypsa V."/>
        </authorList>
    </citation>
    <scope>NUCLEOTIDE SEQUENCE [LARGE SCALE GENOMIC DNA]</scope>
    <source>
        <strain evidence="2">HR10_N</strain>
    </source>
</reference>
<evidence type="ECO:0000256" key="1">
    <source>
        <dbReference type="SAM" id="MobiDB-lite"/>
    </source>
</evidence>
<name>A0AAN8NKJ5_POLSC</name>
<accession>A0AAN8NKJ5</accession>
<dbReference type="Proteomes" id="UP001372834">
    <property type="component" value="Unassembled WGS sequence"/>
</dbReference>
<evidence type="ECO:0000313" key="2">
    <source>
        <dbReference type="EMBL" id="KAK6619594.1"/>
    </source>
</evidence>
<evidence type="ECO:0000313" key="3">
    <source>
        <dbReference type="Proteomes" id="UP001372834"/>
    </source>
</evidence>
<comment type="caution">
    <text evidence="2">The sequence shown here is derived from an EMBL/GenBank/DDBJ whole genome shotgun (WGS) entry which is preliminary data.</text>
</comment>